<feature type="compositionally biased region" description="Basic and acidic residues" evidence="5">
    <location>
        <begin position="145"/>
        <end position="155"/>
    </location>
</feature>
<dbReference type="TAIR" id="AT1G26600">
    <property type="gene designation" value="CLE9"/>
</dbReference>
<dbReference type="RefSeq" id="NP_001323415.1">
    <property type="nucleotide sequence ID" value="NM_001332720.1"/>
</dbReference>
<dbReference type="Proteomes" id="UP000006548">
    <property type="component" value="Chromosome 1"/>
</dbReference>
<dbReference type="OMA" id="EISYSHH"/>
<evidence type="ECO:0000313" key="8">
    <source>
        <dbReference type="Proteomes" id="UP000006548"/>
    </source>
</evidence>
<feature type="region of interest" description="Disordered" evidence="5">
    <location>
        <begin position="132"/>
        <end position="165"/>
    </location>
</feature>
<comment type="similarity">
    <text evidence="1">Belongs to the CLV3/ESR signal peptide family.</text>
</comment>
<dbReference type="ExpressionAtlas" id="A0A1P8AX22">
    <property type="expression patterns" value="baseline and differential"/>
</dbReference>
<evidence type="ECO:0000256" key="1">
    <source>
        <dbReference type="ARBA" id="ARBA00005416"/>
    </source>
</evidence>
<dbReference type="OrthoDB" id="753861at2759"/>
<dbReference type="AlphaFoldDB" id="A0A1P8AX22"/>
<evidence type="ECO:0000256" key="4">
    <source>
        <dbReference type="ARBA" id="ARBA00023278"/>
    </source>
</evidence>
<dbReference type="GO" id="GO:0030154">
    <property type="term" value="P:cell differentiation"/>
    <property type="evidence" value="ECO:0007669"/>
    <property type="project" value="UniProtKB-KW"/>
</dbReference>
<dbReference type="GeneID" id="839200"/>
<proteinExistence type="inferred from homology"/>
<evidence type="ECO:0000313" key="7">
    <source>
        <dbReference type="EMBL" id="ANM61183.1"/>
    </source>
</evidence>
<sequence length="165" mass="19139">MCFFCVAFISQFASTKYLPSLDFKLLLLQDHFSLSLSRSLLETKTMTMTHLNRLILISLLFVSLLLKSSTASSTVVDEGNRTSRNFRYRTHRFVPRFNHHPYHVTPHRSCDSFIRPYARSMCIELQRIHRSSRKQPLLSPPPPEIDPRYGVDKRLVPSGPNPLHN</sequence>
<evidence type="ECO:0000313" key="9">
    <source>
        <dbReference type="TAIR" id="AT1G26600"/>
    </source>
</evidence>
<evidence type="ECO:0000256" key="2">
    <source>
        <dbReference type="ARBA" id="ARBA00022473"/>
    </source>
</evidence>
<reference evidence="8" key="2">
    <citation type="journal article" date="2017" name="Plant J.">
        <title>Araport11: a complete reannotation of the Arabidopsis thaliana reference genome.</title>
        <authorList>
            <person name="Cheng C.Y."/>
            <person name="Krishnakumar V."/>
            <person name="Chan A.P."/>
            <person name="Thibaud-Nissen F."/>
            <person name="Schobel S."/>
            <person name="Town C.D."/>
        </authorList>
    </citation>
    <scope>GENOME REANNOTATION</scope>
    <source>
        <strain evidence="8">cv. Columbia</strain>
    </source>
</reference>
<keyword evidence="2" id="KW-0217">Developmental protein</keyword>
<dbReference type="InterPro" id="IPR039618">
    <property type="entry name" value="CLE9-13"/>
</dbReference>
<evidence type="ECO:0000313" key="6">
    <source>
        <dbReference type="Araport" id="AT1G26600"/>
    </source>
</evidence>
<evidence type="ECO:0000256" key="3">
    <source>
        <dbReference type="ARBA" id="ARBA00022782"/>
    </source>
</evidence>
<keyword evidence="8" id="KW-1185">Reference proteome</keyword>
<organism evidence="7 8">
    <name type="scientific">Arabidopsis thaliana</name>
    <name type="common">Mouse-ear cress</name>
    <dbReference type="NCBI Taxonomy" id="3702"/>
    <lineage>
        <taxon>Eukaryota</taxon>
        <taxon>Viridiplantae</taxon>
        <taxon>Streptophyta</taxon>
        <taxon>Embryophyta</taxon>
        <taxon>Tracheophyta</taxon>
        <taxon>Spermatophyta</taxon>
        <taxon>Magnoliopsida</taxon>
        <taxon>eudicotyledons</taxon>
        <taxon>Gunneridae</taxon>
        <taxon>Pentapetalae</taxon>
        <taxon>rosids</taxon>
        <taxon>malvids</taxon>
        <taxon>Brassicales</taxon>
        <taxon>Brassicaceae</taxon>
        <taxon>Camelineae</taxon>
        <taxon>Arabidopsis</taxon>
    </lineage>
</organism>
<accession>A0A1P8AX22</accession>
<dbReference type="PANTHER" id="PTHR34359:SF5">
    <property type="entry name" value="CLAVATA3_ESR (CLE)-RELATED PROTEIN 9"/>
    <property type="match status" value="1"/>
</dbReference>
<dbReference type="Araport" id="AT1G26600"/>
<keyword evidence="3" id="KW-0221">Differentiation</keyword>
<dbReference type="EMBL" id="CP002684">
    <property type="protein sequence ID" value="ANM61183.1"/>
    <property type="molecule type" value="Genomic_DNA"/>
</dbReference>
<reference evidence="7 8" key="1">
    <citation type="journal article" date="2000" name="Nature">
        <title>Sequence and analysis of chromosome 1 of the plant Arabidopsis thaliana.</title>
        <authorList>
            <person name="Theologis A."/>
            <person name="Ecker J.R."/>
            <person name="Palm C.J."/>
            <person name="Federspiel N.A."/>
            <person name="Kaul S."/>
            <person name="White O."/>
            <person name="Alonso J."/>
            <person name="Altafi H."/>
            <person name="Araujo R."/>
            <person name="Bowman C.L."/>
            <person name="Brooks S.Y."/>
            <person name="Buehler E."/>
            <person name="Chan A."/>
            <person name="Chao Q."/>
            <person name="Chen H."/>
            <person name="Cheuk R.F."/>
            <person name="Chin C.W."/>
            <person name="Chung M.K."/>
            <person name="Conn L."/>
            <person name="Conway A.B."/>
            <person name="Conway A.R."/>
            <person name="Creasy T.H."/>
            <person name="Dewar K."/>
            <person name="Dunn P."/>
            <person name="Etgu P."/>
            <person name="Feldblyum T.V."/>
            <person name="Feng J."/>
            <person name="Fong B."/>
            <person name="Fujii C.Y."/>
            <person name="Gill J.E."/>
            <person name="Goldsmith A.D."/>
            <person name="Haas B."/>
            <person name="Hansen N.F."/>
            <person name="Hughes B."/>
            <person name="Huizar L."/>
            <person name="Hunter J.L."/>
            <person name="Jenkins J."/>
            <person name="Johnson-Hopson C."/>
            <person name="Khan S."/>
            <person name="Khaykin E."/>
            <person name="Kim C.J."/>
            <person name="Koo H.L."/>
            <person name="Kremenetskaia I."/>
            <person name="Kurtz D.B."/>
            <person name="Kwan A."/>
            <person name="Lam B."/>
            <person name="Langin-Hooper S."/>
            <person name="Lee A."/>
            <person name="Lee J.M."/>
            <person name="Lenz C.A."/>
            <person name="Li J.H."/>
            <person name="Li Y."/>
            <person name="Lin X."/>
            <person name="Liu S.X."/>
            <person name="Liu Z.A."/>
            <person name="Luros J.S."/>
            <person name="Maiti R."/>
            <person name="Marziali A."/>
            <person name="Militscher J."/>
            <person name="Miranda M."/>
            <person name="Nguyen M."/>
            <person name="Nierman W.C."/>
            <person name="Osborne B.I."/>
            <person name="Pai G."/>
            <person name="Peterson J."/>
            <person name="Pham P.K."/>
            <person name="Rizzo M."/>
            <person name="Rooney T."/>
            <person name="Rowley D."/>
            <person name="Sakano H."/>
            <person name="Salzberg S.L."/>
            <person name="Schwartz J.R."/>
            <person name="Shinn P."/>
            <person name="Southwick A.M."/>
            <person name="Sun H."/>
            <person name="Tallon L.J."/>
            <person name="Tambunga G."/>
            <person name="Toriumi M.J."/>
            <person name="Town C.D."/>
            <person name="Utterback T."/>
            <person name="Van Aken S."/>
            <person name="Vaysberg M."/>
            <person name="Vysotskaia V.S."/>
            <person name="Walker M."/>
            <person name="Wu D."/>
            <person name="Yu G."/>
            <person name="Fraser C.M."/>
            <person name="Venter J.C."/>
            <person name="Davis R.W."/>
        </authorList>
    </citation>
    <scope>NUCLEOTIDE SEQUENCE [LARGE SCALE GENOMIC DNA]</scope>
    <source>
        <strain evidence="8">cv. Columbia</strain>
    </source>
</reference>
<name>A0A1P8AX22_ARATH</name>
<gene>
    <name evidence="7 9" type="primary">CLE9</name>
    <name evidence="7" type="synonym">CLAVATA3/ESR-RELATED 9</name>
    <name evidence="6 7" type="ordered locus">At1g26600</name>
    <name evidence="7" type="ORF">T1K7.3</name>
    <name evidence="7" type="ORF">T1K7_3</name>
</gene>
<protein>
    <submittedName>
        <fullName evidence="7">CLAVATA3/ESR-RELATED 9</fullName>
    </submittedName>
</protein>
<dbReference type="PANTHER" id="PTHR34359">
    <property type="entry name" value="CLAVATA3/ESR (CLE)-RELATED PROTEIN 10"/>
    <property type="match status" value="1"/>
</dbReference>
<keyword evidence="4" id="KW-0379">Hydroxylation</keyword>
<evidence type="ECO:0000256" key="5">
    <source>
        <dbReference type="SAM" id="MobiDB-lite"/>
    </source>
</evidence>